<dbReference type="RefSeq" id="WP_119780467.1">
    <property type="nucleotide sequence ID" value="NZ_QYUK01000011.1"/>
</dbReference>
<dbReference type="GO" id="GO:0005737">
    <property type="term" value="C:cytoplasm"/>
    <property type="evidence" value="ECO:0007669"/>
    <property type="project" value="UniProtKB-SubCell"/>
</dbReference>
<comment type="subunit">
    <text evidence="1 7">Homodimer.</text>
</comment>
<keyword evidence="5 7" id="KW-0486">Methionine biosynthesis</keyword>
<keyword evidence="6 7" id="KW-0012">Acyltransferase</keyword>
<feature type="active site" description="Nucleophile" evidence="7 8">
    <location>
        <position position="170"/>
    </location>
</feature>
<dbReference type="EC" id="2.3.1.31" evidence="7"/>
<dbReference type="Pfam" id="PF00561">
    <property type="entry name" value="Abhydrolase_1"/>
    <property type="match status" value="1"/>
</dbReference>
<comment type="function">
    <text evidence="7">Transfers an acetyl group from acetyl-CoA to L-homoserine, forming acetyl-L-homoserine.</text>
</comment>
<comment type="caution">
    <text evidence="11">The sequence shown here is derived from an EMBL/GenBank/DDBJ whole genome shotgun (WGS) entry which is preliminary data.</text>
</comment>
<comment type="catalytic activity">
    <reaction evidence="7">
        <text>L-homoserine + acetyl-CoA = O-acetyl-L-homoserine + CoA</text>
        <dbReference type="Rhea" id="RHEA:13701"/>
        <dbReference type="ChEBI" id="CHEBI:57287"/>
        <dbReference type="ChEBI" id="CHEBI:57288"/>
        <dbReference type="ChEBI" id="CHEBI:57476"/>
        <dbReference type="ChEBI" id="CHEBI:57716"/>
        <dbReference type="EC" id="2.3.1.31"/>
    </reaction>
</comment>
<dbReference type="InterPro" id="IPR000073">
    <property type="entry name" value="AB_hydrolase_1"/>
</dbReference>
<evidence type="ECO:0000256" key="9">
    <source>
        <dbReference type="SAM" id="MobiDB-lite"/>
    </source>
</evidence>
<evidence type="ECO:0000256" key="1">
    <source>
        <dbReference type="ARBA" id="ARBA00011738"/>
    </source>
</evidence>
<gene>
    <name evidence="7" type="primary">metXA</name>
    <name evidence="11" type="ORF">D3874_21040</name>
</gene>
<dbReference type="EMBL" id="QYUK01000011">
    <property type="protein sequence ID" value="RJF89152.1"/>
    <property type="molecule type" value="Genomic_DNA"/>
</dbReference>
<evidence type="ECO:0000256" key="7">
    <source>
        <dbReference type="HAMAP-Rule" id="MF_00296"/>
    </source>
</evidence>
<comment type="pathway">
    <text evidence="7">Amino-acid biosynthesis; L-methionine biosynthesis via de novo pathway; O-acetyl-L-homoserine from L-homoserine: step 1/1.</text>
</comment>
<feature type="domain" description="AB hydrolase-1" evidence="10">
    <location>
        <begin position="65"/>
        <end position="374"/>
    </location>
</feature>
<dbReference type="AlphaFoldDB" id="A0A418WGQ0"/>
<accession>A0A418WGQ0</accession>
<feature type="active site" evidence="7 8">
    <location>
        <position position="336"/>
    </location>
</feature>
<evidence type="ECO:0000256" key="6">
    <source>
        <dbReference type="ARBA" id="ARBA00023315"/>
    </source>
</evidence>
<dbReference type="PIRSF" id="PIRSF000443">
    <property type="entry name" value="Homoser_Ac_trans"/>
    <property type="match status" value="1"/>
</dbReference>
<feature type="active site" evidence="7 8">
    <location>
        <position position="369"/>
    </location>
</feature>
<dbReference type="Gene3D" id="1.10.1740.110">
    <property type="match status" value="1"/>
</dbReference>
<keyword evidence="4 7" id="KW-0808">Transferase</keyword>
<evidence type="ECO:0000256" key="2">
    <source>
        <dbReference type="ARBA" id="ARBA00022490"/>
    </source>
</evidence>
<keyword evidence="12" id="KW-1185">Reference proteome</keyword>
<evidence type="ECO:0000256" key="5">
    <source>
        <dbReference type="ARBA" id="ARBA00023167"/>
    </source>
</evidence>
<keyword evidence="3 7" id="KW-0028">Amino-acid biosynthesis</keyword>
<dbReference type="PANTHER" id="PTHR32268">
    <property type="entry name" value="HOMOSERINE O-ACETYLTRANSFERASE"/>
    <property type="match status" value="1"/>
</dbReference>
<dbReference type="OrthoDB" id="9800754at2"/>
<dbReference type="GO" id="GO:0009086">
    <property type="term" value="P:methionine biosynthetic process"/>
    <property type="evidence" value="ECO:0007669"/>
    <property type="project" value="UniProtKB-UniRule"/>
</dbReference>
<dbReference type="UniPathway" id="UPA00051">
    <property type="reaction ID" value="UER00074"/>
</dbReference>
<dbReference type="Gene3D" id="3.40.50.1820">
    <property type="entry name" value="alpha/beta hydrolase"/>
    <property type="match status" value="1"/>
</dbReference>
<evidence type="ECO:0000259" key="10">
    <source>
        <dbReference type="Pfam" id="PF00561"/>
    </source>
</evidence>
<dbReference type="SUPFAM" id="SSF53474">
    <property type="entry name" value="alpha/beta-Hydrolases"/>
    <property type="match status" value="1"/>
</dbReference>
<evidence type="ECO:0000256" key="4">
    <source>
        <dbReference type="ARBA" id="ARBA00022679"/>
    </source>
</evidence>
<reference evidence="11 12" key="1">
    <citation type="submission" date="2018-09" db="EMBL/GenBank/DDBJ databases">
        <authorList>
            <person name="Zhu H."/>
        </authorList>
    </citation>
    <scope>NUCLEOTIDE SEQUENCE [LARGE SCALE GENOMIC DNA]</scope>
    <source>
        <strain evidence="11 12">K1W22B-8</strain>
    </source>
</reference>
<evidence type="ECO:0000313" key="11">
    <source>
        <dbReference type="EMBL" id="RJF89152.1"/>
    </source>
</evidence>
<name>A0A418WGQ0_9PROT</name>
<feature type="region of interest" description="Disordered" evidence="9">
    <location>
        <begin position="1"/>
        <end position="26"/>
    </location>
</feature>
<feature type="binding site" evidence="7">
    <location>
        <position position="370"/>
    </location>
    <ligand>
        <name>substrate</name>
    </ligand>
</feature>
<keyword evidence="2 7" id="KW-0963">Cytoplasm</keyword>
<comment type="similarity">
    <text evidence="7">Belongs to the AB hydrolase superfamily. MetX family.</text>
</comment>
<sequence>MTVVNTPDQLPSAPSPALDTAPEGGHSKRALLGLDAPLQLDSGALLGPLTVAYETYGTLNATKSNAVLVCHALTGDQYVASINPVTGKPGWWTGLIGPGQAVDTDRFFVICANVLGGCMGTTGPKDLNPNSCKPFGLDFPVITIADMVRAQAMLIDHLGIDSLFCVIGGSMGGMQVLQWAAAYPQRVFAAVPIATAARHSAQNIAFHEVGRQAIMADPEWREGRYLDQGTRPRAGLAVARMAAHITYLSEPALHRKFGRRLQARDRLGFSFDADFQVESYLRYQGSSFVERFDANSYLYITRAMDYFDLAQPHDGVLSAAFKGTKTRFCVVSFTSDWLFPTPENRKIVHALNAVAANVSFVEIETDKGHDAFLLDEPEFNRTLTGFISSAWAARQKTMP</sequence>
<dbReference type="NCBIfam" id="TIGR01392">
    <property type="entry name" value="homoserO_Ac_trn"/>
    <property type="match status" value="1"/>
</dbReference>
<dbReference type="FunFam" id="1.10.1740.110:FF:000001">
    <property type="entry name" value="Homoserine O-acetyltransferase"/>
    <property type="match status" value="1"/>
</dbReference>
<protein>
    <recommendedName>
        <fullName evidence="7">Homoserine O-acetyltransferase</fullName>
        <shortName evidence="7">HAT</shortName>
        <ecNumber evidence="7">2.3.1.31</ecNumber>
    </recommendedName>
    <alternativeName>
        <fullName evidence="7">Homoserine transacetylase</fullName>
        <shortName evidence="7">HTA</shortName>
    </alternativeName>
</protein>
<dbReference type="InterPro" id="IPR029058">
    <property type="entry name" value="AB_hydrolase_fold"/>
</dbReference>
<dbReference type="InterPro" id="IPR008220">
    <property type="entry name" value="HAT_MetX-like"/>
</dbReference>
<comment type="subcellular location">
    <subcellularLocation>
        <location evidence="7">Cytoplasm</location>
    </subcellularLocation>
</comment>
<dbReference type="PANTHER" id="PTHR32268:SF11">
    <property type="entry name" value="HOMOSERINE O-ACETYLTRANSFERASE"/>
    <property type="match status" value="1"/>
</dbReference>
<evidence type="ECO:0000256" key="8">
    <source>
        <dbReference type="PIRSR" id="PIRSR000443-1"/>
    </source>
</evidence>
<dbReference type="HAMAP" id="MF_00296">
    <property type="entry name" value="MetX_acyltransf"/>
    <property type="match status" value="1"/>
</dbReference>
<dbReference type="NCBIfam" id="NF001209">
    <property type="entry name" value="PRK00175.1"/>
    <property type="match status" value="1"/>
</dbReference>
<proteinExistence type="inferred from homology"/>
<dbReference type="GO" id="GO:0004414">
    <property type="term" value="F:homoserine O-acetyltransferase activity"/>
    <property type="evidence" value="ECO:0007669"/>
    <property type="project" value="UniProtKB-UniRule"/>
</dbReference>
<organism evidence="11 12">
    <name type="scientific">Oleomonas cavernae</name>
    <dbReference type="NCBI Taxonomy" id="2320859"/>
    <lineage>
        <taxon>Bacteria</taxon>
        <taxon>Pseudomonadati</taxon>
        <taxon>Pseudomonadota</taxon>
        <taxon>Alphaproteobacteria</taxon>
        <taxon>Acetobacterales</taxon>
        <taxon>Acetobacteraceae</taxon>
        <taxon>Oleomonas</taxon>
    </lineage>
</organism>
<evidence type="ECO:0000256" key="3">
    <source>
        <dbReference type="ARBA" id="ARBA00022605"/>
    </source>
</evidence>
<comment type="caution">
    <text evidence="7">Lacks conserved residue(s) required for the propagation of feature annotation.</text>
</comment>
<evidence type="ECO:0000313" key="12">
    <source>
        <dbReference type="Proteomes" id="UP000284605"/>
    </source>
</evidence>
<dbReference type="GO" id="GO:0009092">
    <property type="term" value="P:homoserine metabolic process"/>
    <property type="evidence" value="ECO:0007669"/>
    <property type="project" value="TreeGrafter"/>
</dbReference>
<feature type="binding site" evidence="7">
    <location>
        <position position="240"/>
    </location>
    <ligand>
        <name>substrate</name>
    </ligand>
</feature>
<dbReference type="Proteomes" id="UP000284605">
    <property type="component" value="Unassembled WGS sequence"/>
</dbReference>